<dbReference type="GO" id="GO:0051536">
    <property type="term" value="F:iron-sulfur cluster binding"/>
    <property type="evidence" value="ECO:0007669"/>
    <property type="project" value="UniProtKB-KW"/>
</dbReference>
<dbReference type="GO" id="GO:0046872">
    <property type="term" value="F:metal ion binding"/>
    <property type="evidence" value="ECO:0007669"/>
    <property type="project" value="UniProtKB-KW"/>
</dbReference>
<evidence type="ECO:0000259" key="4">
    <source>
        <dbReference type="PROSITE" id="PS51379"/>
    </source>
</evidence>
<feature type="domain" description="4Fe-4S ferredoxin-type" evidence="4">
    <location>
        <begin position="59"/>
        <end position="89"/>
    </location>
</feature>
<dbReference type="Pfam" id="PF00037">
    <property type="entry name" value="Fer4"/>
    <property type="match status" value="2"/>
</dbReference>
<dbReference type="Pfam" id="PF01656">
    <property type="entry name" value="CbiA"/>
    <property type="match status" value="1"/>
</dbReference>
<dbReference type="PROSITE" id="PS00198">
    <property type="entry name" value="4FE4S_FER_1"/>
    <property type="match status" value="1"/>
</dbReference>
<dbReference type="eggNOG" id="COG1149">
    <property type="taxonomic scope" value="Bacteria"/>
</dbReference>
<accession>Q0AWS1</accession>
<dbReference type="InterPro" id="IPR017896">
    <property type="entry name" value="4Fe4S_Fe-S-bd"/>
</dbReference>
<protein>
    <recommendedName>
        <fullName evidence="4">4Fe-4S ferredoxin-type domain-containing protein</fullName>
    </recommendedName>
</protein>
<dbReference type="Gene3D" id="3.40.50.300">
    <property type="entry name" value="P-loop containing nucleotide triphosphate hydrolases"/>
    <property type="match status" value="1"/>
</dbReference>
<dbReference type="AlphaFoldDB" id="Q0AWS1"/>
<gene>
    <name evidence="5" type="ordered locus">Swol_1530</name>
</gene>
<keyword evidence="1" id="KW-0479">Metal-binding</keyword>
<dbReference type="Gene3D" id="3.30.70.20">
    <property type="match status" value="1"/>
</dbReference>
<dbReference type="PANTHER" id="PTHR43063">
    <property type="entry name" value="4FE-4S CLUSTER CONTAINING PARA FAMILY ATPASE PROTEIN"/>
    <property type="match status" value="1"/>
</dbReference>
<dbReference type="EMBL" id="CP000448">
    <property type="protein sequence ID" value="ABI68833.1"/>
    <property type="molecule type" value="Genomic_DNA"/>
</dbReference>
<dbReference type="InterPro" id="IPR002586">
    <property type="entry name" value="CobQ/CobB/MinD/ParA_Nub-bd_dom"/>
</dbReference>
<dbReference type="HOGENOM" id="CLU_067767_0_0_9"/>
<dbReference type="Proteomes" id="UP000001968">
    <property type="component" value="Chromosome"/>
</dbReference>
<dbReference type="InterPro" id="IPR027417">
    <property type="entry name" value="P-loop_NTPase"/>
</dbReference>
<keyword evidence="6" id="KW-1185">Reference proteome</keyword>
<dbReference type="SUPFAM" id="SSF52540">
    <property type="entry name" value="P-loop containing nucleoside triphosphate hydrolases"/>
    <property type="match status" value="1"/>
</dbReference>
<dbReference type="KEGG" id="swo:Swol_1530"/>
<dbReference type="PROSITE" id="PS51379">
    <property type="entry name" value="4FE4S_FER_2"/>
    <property type="match status" value="2"/>
</dbReference>
<evidence type="ECO:0000256" key="2">
    <source>
        <dbReference type="ARBA" id="ARBA00023004"/>
    </source>
</evidence>
<sequence>MQIAVASGKGGTGKTLVSTCLLRILGDENSALIDTDVEEPNAGLVLMASAPETANVSRLVPEIDYNYCNFCGSCAEVCNFNALLVLNEKVLLFHELCHSCGACAYLCPLAAIKEKEHPIGVIEEARLPGHGRVLTGRLNIGEAQGPPLIKAVKKQGERAALRIIDCPPGTTCAMIESIRDSDYCLLVTEPTPFGLHDLELSLEAVEMLGIPGGLVINRWQGEDGELLALSGQTGVPILGRIPFSVELAQAYMQGRDPLEAMPVLLDILSDVFRQIKGALS</sequence>
<dbReference type="PANTHER" id="PTHR43063:SF1">
    <property type="entry name" value="4FE-4S CLUSTER CONTAINING PARA FAMILY ATPASE PROTEIN"/>
    <property type="match status" value="1"/>
</dbReference>
<evidence type="ECO:0000313" key="6">
    <source>
        <dbReference type="Proteomes" id="UP000001968"/>
    </source>
</evidence>
<dbReference type="InterPro" id="IPR017900">
    <property type="entry name" value="4Fe4S_Fe_S_CS"/>
</dbReference>
<proteinExistence type="predicted"/>
<keyword evidence="2" id="KW-0408">Iron</keyword>
<evidence type="ECO:0000256" key="3">
    <source>
        <dbReference type="ARBA" id="ARBA00023014"/>
    </source>
</evidence>
<evidence type="ECO:0000313" key="5">
    <source>
        <dbReference type="EMBL" id="ABI68833.1"/>
    </source>
</evidence>
<feature type="domain" description="4Fe-4S ferredoxin-type" evidence="4">
    <location>
        <begin position="90"/>
        <end position="117"/>
    </location>
</feature>
<keyword evidence="3" id="KW-0411">Iron-sulfur</keyword>
<evidence type="ECO:0000256" key="1">
    <source>
        <dbReference type="ARBA" id="ARBA00022723"/>
    </source>
</evidence>
<reference evidence="6" key="1">
    <citation type="journal article" date="2010" name="Environ. Microbiol.">
        <title>The genome of Syntrophomonas wolfei: new insights into syntrophic metabolism and biohydrogen production.</title>
        <authorList>
            <person name="Sieber J.R."/>
            <person name="Sims D.R."/>
            <person name="Han C."/>
            <person name="Kim E."/>
            <person name="Lykidis A."/>
            <person name="Lapidus A.L."/>
            <person name="McDonnald E."/>
            <person name="Rohlin L."/>
            <person name="Culley D.E."/>
            <person name="Gunsalus R."/>
            <person name="McInerney M.J."/>
        </authorList>
    </citation>
    <scope>NUCLEOTIDE SEQUENCE [LARGE SCALE GENOMIC DNA]</scope>
    <source>
        <strain evidence="6">DSM 2245B / Goettingen</strain>
    </source>
</reference>
<dbReference type="SUPFAM" id="SSF54862">
    <property type="entry name" value="4Fe-4S ferredoxins"/>
    <property type="match status" value="1"/>
</dbReference>
<name>Q0AWS1_SYNWW</name>
<organism evidence="5 6">
    <name type="scientific">Syntrophomonas wolfei subsp. wolfei (strain DSM 2245B / Goettingen)</name>
    <dbReference type="NCBI Taxonomy" id="335541"/>
    <lineage>
        <taxon>Bacteria</taxon>
        <taxon>Bacillati</taxon>
        <taxon>Bacillota</taxon>
        <taxon>Clostridia</taxon>
        <taxon>Eubacteriales</taxon>
        <taxon>Syntrophomonadaceae</taxon>
        <taxon>Syntrophomonas</taxon>
    </lineage>
</organism>
<dbReference type="STRING" id="335541.Swol_1530"/>